<dbReference type="EMBL" id="JAAIUW010000009">
    <property type="protein sequence ID" value="KAF7814368.1"/>
    <property type="molecule type" value="Genomic_DNA"/>
</dbReference>
<gene>
    <name evidence="3" type="ORF">G2W53_028337</name>
</gene>
<keyword evidence="2" id="KW-0472">Membrane</keyword>
<proteinExistence type="predicted"/>
<comment type="caution">
    <text evidence="3">The sequence shown here is derived from an EMBL/GenBank/DDBJ whole genome shotgun (WGS) entry which is preliminary data.</text>
</comment>
<dbReference type="OrthoDB" id="695890at2759"/>
<keyword evidence="4" id="KW-1185">Reference proteome</keyword>
<accession>A0A834WAJ4</accession>
<evidence type="ECO:0000256" key="2">
    <source>
        <dbReference type="SAM" id="Phobius"/>
    </source>
</evidence>
<reference evidence="3" key="1">
    <citation type="submission" date="2020-09" db="EMBL/GenBank/DDBJ databases">
        <title>Genome-Enabled Discovery of Anthraquinone Biosynthesis in Senna tora.</title>
        <authorList>
            <person name="Kang S.-H."/>
            <person name="Pandey R.P."/>
            <person name="Lee C.-M."/>
            <person name="Sim J.-S."/>
            <person name="Jeong J.-T."/>
            <person name="Choi B.-S."/>
            <person name="Jung M."/>
            <person name="Ginzburg D."/>
            <person name="Zhao K."/>
            <person name="Won S.Y."/>
            <person name="Oh T.-J."/>
            <person name="Yu Y."/>
            <person name="Kim N.-H."/>
            <person name="Lee O.R."/>
            <person name="Lee T.-H."/>
            <person name="Bashyal P."/>
            <person name="Kim T.-S."/>
            <person name="Lee W.-H."/>
            <person name="Kawkins C."/>
            <person name="Kim C.-K."/>
            <person name="Kim J.S."/>
            <person name="Ahn B.O."/>
            <person name="Rhee S.Y."/>
            <person name="Sohng J.K."/>
        </authorList>
    </citation>
    <scope>NUCLEOTIDE SEQUENCE</scope>
    <source>
        <tissue evidence="3">Leaf</tissue>
    </source>
</reference>
<feature type="compositionally biased region" description="Basic and acidic residues" evidence="1">
    <location>
        <begin position="76"/>
        <end position="89"/>
    </location>
</feature>
<evidence type="ECO:0000256" key="1">
    <source>
        <dbReference type="SAM" id="MobiDB-lite"/>
    </source>
</evidence>
<organism evidence="3 4">
    <name type="scientific">Senna tora</name>
    <dbReference type="NCBI Taxonomy" id="362788"/>
    <lineage>
        <taxon>Eukaryota</taxon>
        <taxon>Viridiplantae</taxon>
        <taxon>Streptophyta</taxon>
        <taxon>Embryophyta</taxon>
        <taxon>Tracheophyta</taxon>
        <taxon>Spermatophyta</taxon>
        <taxon>Magnoliopsida</taxon>
        <taxon>eudicotyledons</taxon>
        <taxon>Gunneridae</taxon>
        <taxon>Pentapetalae</taxon>
        <taxon>rosids</taxon>
        <taxon>fabids</taxon>
        <taxon>Fabales</taxon>
        <taxon>Fabaceae</taxon>
        <taxon>Caesalpinioideae</taxon>
        <taxon>Cassia clade</taxon>
        <taxon>Senna</taxon>
    </lineage>
</organism>
<keyword evidence="2 3" id="KW-0812">Transmembrane</keyword>
<dbReference type="PANTHER" id="PTHR33564">
    <property type="entry name" value="TRANSMEMBRANE PROTEIN"/>
    <property type="match status" value="1"/>
</dbReference>
<feature type="region of interest" description="Disordered" evidence="1">
    <location>
        <begin position="76"/>
        <end position="104"/>
    </location>
</feature>
<evidence type="ECO:0000313" key="4">
    <source>
        <dbReference type="Proteomes" id="UP000634136"/>
    </source>
</evidence>
<sequence length="135" mass="15324">MASISQGLVLTTAMVVSSTVLYLGFLRQKSFPLLQIPGNSTSQESNKKALRSCLCSGKKKKGDFLKKRVQFADNVKEEKDETTRKEIRGKQRKKNRVSSSSCRIESPEIRGMPQNRIALYNGILRDRVHRLEYSC</sequence>
<keyword evidence="2" id="KW-1133">Transmembrane helix</keyword>
<dbReference type="PANTHER" id="PTHR33564:SF15">
    <property type="entry name" value="PROTEIN, PUTATIVE-RELATED"/>
    <property type="match status" value="1"/>
</dbReference>
<feature type="transmembrane region" description="Helical" evidence="2">
    <location>
        <begin position="6"/>
        <end position="26"/>
    </location>
</feature>
<protein>
    <submittedName>
        <fullName evidence="3">Putative transmembrane protein</fullName>
    </submittedName>
</protein>
<evidence type="ECO:0000313" key="3">
    <source>
        <dbReference type="EMBL" id="KAF7814368.1"/>
    </source>
</evidence>
<dbReference type="Proteomes" id="UP000634136">
    <property type="component" value="Unassembled WGS sequence"/>
</dbReference>
<dbReference type="AlphaFoldDB" id="A0A834WAJ4"/>
<name>A0A834WAJ4_9FABA</name>